<dbReference type="SUPFAM" id="SSF55729">
    <property type="entry name" value="Acyl-CoA N-acyltransferases (Nat)"/>
    <property type="match status" value="1"/>
</dbReference>
<evidence type="ECO:0000313" key="2">
    <source>
        <dbReference type="EMBL" id="CPR16639.1"/>
    </source>
</evidence>
<reference evidence="3" key="1">
    <citation type="submission" date="2015-02" db="EMBL/GenBank/DDBJ databases">
        <authorList>
            <person name="Chooi Y.-H."/>
        </authorList>
    </citation>
    <scope>NUCLEOTIDE SEQUENCE [LARGE SCALE GENOMIC DNA]</scope>
    <source>
        <strain evidence="3">strain Y</strain>
    </source>
</reference>
<dbReference type="CDD" id="cd04301">
    <property type="entry name" value="NAT_SF"/>
    <property type="match status" value="1"/>
</dbReference>
<gene>
    <name evidence="2" type="ORF">YBN1229_v1_0899</name>
</gene>
<protein>
    <submittedName>
        <fullName evidence="2">GCN5 family acetyltransferase</fullName>
    </submittedName>
</protein>
<accession>A0A0D6JCZ4</accession>
<dbReference type="Gene3D" id="3.40.630.30">
    <property type="match status" value="1"/>
</dbReference>
<organism evidence="2 3">
    <name type="scientific">Candidatus Filomicrobium marinum</name>
    <dbReference type="NCBI Taxonomy" id="1608628"/>
    <lineage>
        <taxon>Bacteria</taxon>
        <taxon>Pseudomonadati</taxon>
        <taxon>Pseudomonadota</taxon>
        <taxon>Alphaproteobacteria</taxon>
        <taxon>Hyphomicrobiales</taxon>
        <taxon>Hyphomicrobiaceae</taxon>
        <taxon>Filomicrobium</taxon>
    </lineage>
</organism>
<dbReference type="GO" id="GO:0016747">
    <property type="term" value="F:acyltransferase activity, transferring groups other than amino-acyl groups"/>
    <property type="evidence" value="ECO:0007669"/>
    <property type="project" value="InterPro"/>
</dbReference>
<proteinExistence type="predicted"/>
<dbReference type="InterPro" id="IPR000182">
    <property type="entry name" value="GNAT_dom"/>
</dbReference>
<dbReference type="InterPro" id="IPR016181">
    <property type="entry name" value="Acyl_CoA_acyltransferase"/>
</dbReference>
<dbReference type="InterPro" id="IPR050276">
    <property type="entry name" value="MshD_Acetyltransferase"/>
</dbReference>
<dbReference type="KEGG" id="fiy:BN1229_v1_0899"/>
<evidence type="ECO:0000259" key="1">
    <source>
        <dbReference type="PROSITE" id="PS51186"/>
    </source>
</evidence>
<dbReference type="Proteomes" id="UP000033187">
    <property type="component" value="Chromosome 1"/>
</dbReference>
<dbReference type="PANTHER" id="PTHR43617">
    <property type="entry name" value="L-AMINO ACID N-ACETYLTRANSFERASE"/>
    <property type="match status" value="1"/>
</dbReference>
<keyword evidence="2" id="KW-0808">Transferase</keyword>
<sequence>MLLRGTPPSLFHGSQIIFSRKRVHSASLLSMLGSSATVRIRYAEPKDAGALENVYQRSWRHAYAGIIPYDKLDRVISRRGSGWWRRTLRSGDRVLLLEVMEQVAGYATFGPSRHGGGEEGEIYELYLAPLYQGLGFGEILFEACRWRMDRRGLKGLIIWVLAENDVARGFYDRRGGRPVYQRLDRSSGYPLEKIAYLWE</sequence>
<feature type="domain" description="N-acetyltransferase" evidence="1">
    <location>
        <begin position="38"/>
        <end position="199"/>
    </location>
</feature>
<dbReference type="RefSeq" id="WP_244466792.1">
    <property type="nucleotide sequence ID" value="NZ_LN829119.1"/>
</dbReference>
<keyword evidence="3" id="KW-1185">Reference proteome</keyword>
<evidence type="ECO:0000313" key="3">
    <source>
        <dbReference type="Proteomes" id="UP000033187"/>
    </source>
</evidence>
<dbReference type="AlphaFoldDB" id="A0A0D6JCZ4"/>
<name>A0A0D6JCZ4_9HYPH</name>
<dbReference type="KEGG" id="fil:BN1229_v1_0895"/>
<dbReference type="PROSITE" id="PS51186">
    <property type="entry name" value="GNAT"/>
    <property type="match status" value="1"/>
</dbReference>
<dbReference type="PANTHER" id="PTHR43617:SF30">
    <property type="entry name" value="HISTONE ACETYLTRANSFERASE"/>
    <property type="match status" value="1"/>
</dbReference>
<dbReference type="Pfam" id="PF00583">
    <property type="entry name" value="Acetyltransf_1"/>
    <property type="match status" value="1"/>
</dbReference>
<dbReference type="EMBL" id="LN829119">
    <property type="protein sequence ID" value="CPR16639.1"/>
    <property type="molecule type" value="Genomic_DNA"/>
</dbReference>